<keyword evidence="2" id="KW-1185">Reference proteome</keyword>
<evidence type="ECO:0000313" key="1">
    <source>
        <dbReference type="EMBL" id="KAK3798728.1"/>
    </source>
</evidence>
<organism evidence="1 2">
    <name type="scientific">Elysia crispata</name>
    <name type="common">lettuce slug</name>
    <dbReference type="NCBI Taxonomy" id="231223"/>
    <lineage>
        <taxon>Eukaryota</taxon>
        <taxon>Metazoa</taxon>
        <taxon>Spiralia</taxon>
        <taxon>Lophotrochozoa</taxon>
        <taxon>Mollusca</taxon>
        <taxon>Gastropoda</taxon>
        <taxon>Heterobranchia</taxon>
        <taxon>Euthyneura</taxon>
        <taxon>Panpulmonata</taxon>
        <taxon>Sacoglossa</taxon>
        <taxon>Placobranchoidea</taxon>
        <taxon>Plakobranchidae</taxon>
        <taxon>Elysia</taxon>
    </lineage>
</organism>
<evidence type="ECO:0000313" key="2">
    <source>
        <dbReference type="Proteomes" id="UP001283361"/>
    </source>
</evidence>
<dbReference type="EMBL" id="JAWDGP010000630">
    <property type="protein sequence ID" value="KAK3798728.1"/>
    <property type="molecule type" value="Genomic_DNA"/>
</dbReference>
<name>A0AAE1B310_9GAST</name>
<comment type="caution">
    <text evidence="1">The sequence shown here is derived from an EMBL/GenBank/DDBJ whole genome shotgun (WGS) entry which is preliminary data.</text>
</comment>
<dbReference type="Proteomes" id="UP001283361">
    <property type="component" value="Unassembled WGS sequence"/>
</dbReference>
<dbReference type="AlphaFoldDB" id="A0AAE1B310"/>
<sequence length="109" mass="12018">MGIQALGTAGASGHFMSLMCTKGRVVSKAKPRSAQQDFRGRVEHHARLLKISSMKLSKFQVMQSNQLIKPSKVGRPSSWGRHNPLAPKHVYRRKIPAPGPAFGPRETFA</sequence>
<protein>
    <submittedName>
        <fullName evidence="1">Uncharacterized protein</fullName>
    </submittedName>
</protein>
<accession>A0AAE1B310</accession>
<proteinExistence type="predicted"/>
<gene>
    <name evidence="1" type="ORF">RRG08_048243</name>
</gene>
<reference evidence="1" key="1">
    <citation type="journal article" date="2023" name="G3 (Bethesda)">
        <title>A reference genome for the long-term kleptoplast-retaining sea slug Elysia crispata morphotype clarki.</title>
        <authorList>
            <person name="Eastman K.E."/>
            <person name="Pendleton A.L."/>
            <person name="Shaikh M.A."/>
            <person name="Suttiyut T."/>
            <person name="Ogas R."/>
            <person name="Tomko P."/>
            <person name="Gavelis G."/>
            <person name="Widhalm J.R."/>
            <person name="Wisecaver J.H."/>
        </authorList>
    </citation>
    <scope>NUCLEOTIDE SEQUENCE</scope>
    <source>
        <strain evidence="1">ECLA1</strain>
    </source>
</reference>